<evidence type="ECO:0000313" key="3">
    <source>
        <dbReference type="Proteomes" id="UP000216998"/>
    </source>
</evidence>
<comment type="caution">
    <text evidence="2">The sequence shown here is derived from an EMBL/GenBank/DDBJ whole genome shotgun (WGS) entry which is preliminary data.</text>
</comment>
<keyword evidence="3" id="KW-1185">Reference proteome</keyword>
<dbReference type="OrthoDB" id="5342505at2"/>
<dbReference type="InterPro" id="IPR014955">
    <property type="entry name" value="DUF1826"/>
</dbReference>
<accession>A0A255Z0Z8</accession>
<dbReference type="EMBL" id="NOXU01000028">
    <property type="protein sequence ID" value="OYQ34614.1"/>
    <property type="molecule type" value="Genomic_DNA"/>
</dbReference>
<proteinExistence type="predicted"/>
<gene>
    <name evidence="2" type="ORF">CHU95_11480</name>
</gene>
<name>A0A255Z0Z8_9PROT</name>
<evidence type="ECO:0000256" key="1">
    <source>
        <dbReference type="SAM" id="MobiDB-lite"/>
    </source>
</evidence>
<dbReference type="Proteomes" id="UP000216998">
    <property type="component" value="Unassembled WGS sequence"/>
</dbReference>
<feature type="region of interest" description="Disordered" evidence="1">
    <location>
        <begin position="1"/>
        <end position="20"/>
    </location>
</feature>
<dbReference type="AlphaFoldDB" id="A0A255Z0Z8"/>
<sequence>MPGSVCPTPSPAGSGRGRRDMAVTVNNPLVRGPDMVVLSHIQDPDVSLAVWDRAPPRTLLEGMAGLCPAHLPQGRVLVWLPDVRAALSGILAETPIGATMLGRLLIDDMLMLVKRFAAIAGNDIVDIRLDRLRHDACWKFHRDQVRLRLLTTYRGPATQIVPQAHAAQALRDQRAYRGPLEDLPDGAVALFKGLQAGPDTGVVHRSPPIAGTGTVRSLLCLNLPSEMSPPLWEP</sequence>
<organism evidence="2 3">
    <name type="scientific">Niveispirillum lacus</name>
    <dbReference type="NCBI Taxonomy" id="1981099"/>
    <lineage>
        <taxon>Bacteria</taxon>
        <taxon>Pseudomonadati</taxon>
        <taxon>Pseudomonadota</taxon>
        <taxon>Alphaproteobacteria</taxon>
        <taxon>Rhodospirillales</taxon>
        <taxon>Azospirillaceae</taxon>
        <taxon>Niveispirillum</taxon>
    </lineage>
</organism>
<evidence type="ECO:0008006" key="4">
    <source>
        <dbReference type="Google" id="ProtNLM"/>
    </source>
</evidence>
<evidence type="ECO:0000313" key="2">
    <source>
        <dbReference type="EMBL" id="OYQ34614.1"/>
    </source>
</evidence>
<dbReference type="Pfam" id="PF08856">
    <property type="entry name" value="DUF1826"/>
    <property type="match status" value="1"/>
</dbReference>
<reference evidence="2 3" key="1">
    <citation type="submission" date="2017-07" db="EMBL/GenBank/DDBJ databases">
        <title>Niveispirillum cyanobacteriorum sp. nov., isolated from cyanobacterial aggregates in a eutrophic lake.</title>
        <authorList>
            <person name="Cai H."/>
        </authorList>
    </citation>
    <scope>NUCLEOTIDE SEQUENCE [LARGE SCALE GENOMIC DNA]</scope>
    <source>
        <strain evidence="3">TH1-14</strain>
    </source>
</reference>
<protein>
    <recommendedName>
        <fullName evidence="4">DUF1826 domain-containing protein</fullName>
    </recommendedName>
</protein>